<evidence type="ECO:0000256" key="1">
    <source>
        <dbReference type="SAM" id="Phobius"/>
    </source>
</evidence>
<proteinExistence type="predicted"/>
<keyword evidence="1" id="KW-0472">Membrane</keyword>
<name>A0A8S1WAU6_PAROT</name>
<organism evidence="2 3">
    <name type="scientific">Paramecium octaurelia</name>
    <dbReference type="NCBI Taxonomy" id="43137"/>
    <lineage>
        <taxon>Eukaryota</taxon>
        <taxon>Sar</taxon>
        <taxon>Alveolata</taxon>
        <taxon>Ciliophora</taxon>
        <taxon>Intramacronucleata</taxon>
        <taxon>Oligohymenophorea</taxon>
        <taxon>Peniculida</taxon>
        <taxon>Parameciidae</taxon>
        <taxon>Paramecium</taxon>
    </lineage>
</organism>
<keyword evidence="1" id="KW-1133">Transmembrane helix</keyword>
<protein>
    <submittedName>
        <fullName evidence="2">Uncharacterized protein</fullName>
    </submittedName>
</protein>
<reference evidence="2" key="1">
    <citation type="submission" date="2021-01" db="EMBL/GenBank/DDBJ databases">
        <authorList>
            <consortium name="Genoscope - CEA"/>
            <person name="William W."/>
        </authorList>
    </citation>
    <scope>NUCLEOTIDE SEQUENCE</scope>
</reference>
<accession>A0A8S1WAU6</accession>
<sequence length="117" mass="13780">MKFRKIQVFGFFSLHTSSIISYMGIDIIQLFLYLQQTSFSIRAQDYLMIKGKLSEFQNQIIIEVRMYDGFVIAFDFRLDNNRNLLILKFSSVSFFFVEITVIFQMFSLEIINSAELG</sequence>
<keyword evidence="3" id="KW-1185">Reference proteome</keyword>
<dbReference type="AlphaFoldDB" id="A0A8S1WAU6"/>
<gene>
    <name evidence="2" type="ORF">POCTA_138.1.T0800069</name>
</gene>
<evidence type="ECO:0000313" key="3">
    <source>
        <dbReference type="Proteomes" id="UP000683925"/>
    </source>
</evidence>
<dbReference type="Proteomes" id="UP000683925">
    <property type="component" value="Unassembled WGS sequence"/>
</dbReference>
<evidence type="ECO:0000313" key="2">
    <source>
        <dbReference type="EMBL" id="CAD8182946.1"/>
    </source>
</evidence>
<comment type="caution">
    <text evidence="2">The sequence shown here is derived from an EMBL/GenBank/DDBJ whole genome shotgun (WGS) entry which is preliminary data.</text>
</comment>
<feature type="transmembrane region" description="Helical" evidence="1">
    <location>
        <begin position="85"/>
        <end position="106"/>
    </location>
</feature>
<dbReference type="EMBL" id="CAJJDP010000079">
    <property type="protein sequence ID" value="CAD8182946.1"/>
    <property type="molecule type" value="Genomic_DNA"/>
</dbReference>
<keyword evidence="1" id="KW-0812">Transmembrane</keyword>